<dbReference type="InterPro" id="IPR039425">
    <property type="entry name" value="RNA_pol_sigma-70-like"/>
</dbReference>
<dbReference type="InterPro" id="IPR014284">
    <property type="entry name" value="RNA_pol_sigma-70_dom"/>
</dbReference>
<protein>
    <submittedName>
        <fullName evidence="9">RNA polymerase sigma24 factor</fullName>
    </submittedName>
</protein>
<gene>
    <name evidence="9" type="ORF">Rhe02_50330</name>
</gene>
<evidence type="ECO:0000256" key="4">
    <source>
        <dbReference type="ARBA" id="ARBA00023125"/>
    </source>
</evidence>
<dbReference type="NCBIfam" id="TIGR02983">
    <property type="entry name" value="SigE-fam_strep"/>
    <property type="match status" value="1"/>
</dbReference>
<dbReference type="InterPro" id="IPR036388">
    <property type="entry name" value="WH-like_DNA-bd_sf"/>
</dbReference>
<dbReference type="GO" id="GO:0003677">
    <property type="term" value="F:DNA binding"/>
    <property type="evidence" value="ECO:0007669"/>
    <property type="project" value="UniProtKB-KW"/>
</dbReference>
<dbReference type="PANTHER" id="PTHR43133">
    <property type="entry name" value="RNA POLYMERASE ECF-TYPE SIGMA FACTO"/>
    <property type="match status" value="1"/>
</dbReference>
<comment type="caution">
    <text evidence="9">The sequence shown here is derived from an EMBL/GenBank/DDBJ whole genome shotgun (WGS) entry which is preliminary data.</text>
</comment>
<keyword evidence="3" id="KW-0731">Sigma factor</keyword>
<organism evidence="9 10">
    <name type="scientific">Rhizocola hellebori</name>
    <dbReference type="NCBI Taxonomy" id="1392758"/>
    <lineage>
        <taxon>Bacteria</taxon>
        <taxon>Bacillati</taxon>
        <taxon>Actinomycetota</taxon>
        <taxon>Actinomycetes</taxon>
        <taxon>Micromonosporales</taxon>
        <taxon>Micromonosporaceae</taxon>
        <taxon>Rhizocola</taxon>
    </lineage>
</organism>
<name>A0A8J3QCK2_9ACTN</name>
<dbReference type="GO" id="GO:0006352">
    <property type="term" value="P:DNA-templated transcription initiation"/>
    <property type="evidence" value="ECO:0007669"/>
    <property type="project" value="InterPro"/>
</dbReference>
<accession>A0A8J3QCK2</accession>
<feature type="region of interest" description="Disordered" evidence="6">
    <location>
        <begin position="173"/>
        <end position="194"/>
    </location>
</feature>
<dbReference type="Pfam" id="PF04542">
    <property type="entry name" value="Sigma70_r2"/>
    <property type="match status" value="1"/>
</dbReference>
<evidence type="ECO:0000256" key="1">
    <source>
        <dbReference type="ARBA" id="ARBA00010641"/>
    </source>
</evidence>
<dbReference type="Pfam" id="PF08281">
    <property type="entry name" value="Sigma70_r4_2"/>
    <property type="match status" value="1"/>
</dbReference>
<dbReference type="NCBIfam" id="TIGR02937">
    <property type="entry name" value="sigma70-ECF"/>
    <property type="match status" value="1"/>
</dbReference>
<dbReference type="InterPro" id="IPR013324">
    <property type="entry name" value="RNA_pol_sigma_r3/r4-like"/>
</dbReference>
<dbReference type="GO" id="GO:0016987">
    <property type="term" value="F:sigma factor activity"/>
    <property type="evidence" value="ECO:0007669"/>
    <property type="project" value="UniProtKB-KW"/>
</dbReference>
<evidence type="ECO:0000256" key="5">
    <source>
        <dbReference type="ARBA" id="ARBA00023163"/>
    </source>
</evidence>
<keyword evidence="4" id="KW-0238">DNA-binding</keyword>
<evidence type="ECO:0000256" key="2">
    <source>
        <dbReference type="ARBA" id="ARBA00023015"/>
    </source>
</evidence>
<dbReference type="PANTHER" id="PTHR43133:SF50">
    <property type="entry name" value="ECF RNA POLYMERASE SIGMA FACTOR SIGM"/>
    <property type="match status" value="1"/>
</dbReference>
<dbReference type="Gene3D" id="1.10.1740.10">
    <property type="match status" value="1"/>
</dbReference>
<sequence length="194" mass="22309">MVAFWPSRRAVQDEFTSFYSSRAPMLRNTAYLLCGDWHLAEDLTQTVFIKLYRAWRRIERHDTMDQFARKVLLRTYLDERRRPWRREFPTEPDAEDLEVADFGDDTEGRLAIRQAVLQLSRQHRAVLVLRYWEDMPVEQVAEILECSPGTVKSQTSRGLASLRKLLGGGADGADETGLFPHAGRSASAPAARQR</sequence>
<dbReference type="EMBL" id="BONY01000032">
    <property type="protein sequence ID" value="GIH06966.1"/>
    <property type="molecule type" value="Genomic_DNA"/>
</dbReference>
<dbReference type="SUPFAM" id="SSF88946">
    <property type="entry name" value="Sigma2 domain of RNA polymerase sigma factors"/>
    <property type="match status" value="1"/>
</dbReference>
<evidence type="ECO:0000256" key="3">
    <source>
        <dbReference type="ARBA" id="ARBA00023082"/>
    </source>
</evidence>
<keyword evidence="10" id="KW-1185">Reference proteome</keyword>
<proteinExistence type="inferred from homology"/>
<dbReference type="Gene3D" id="1.10.10.10">
    <property type="entry name" value="Winged helix-like DNA-binding domain superfamily/Winged helix DNA-binding domain"/>
    <property type="match status" value="1"/>
</dbReference>
<dbReference type="RefSeq" id="WP_239124029.1">
    <property type="nucleotide sequence ID" value="NZ_BONY01000032.1"/>
</dbReference>
<dbReference type="Proteomes" id="UP000612899">
    <property type="component" value="Unassembled WGS sequence"/>
</dbReference>
<feature type="domain" description="RNA polymerase sigma factor 70 region 4 type 2" evidence="8">
    <location>
        <begin position="110"/>
        <end position="162"/>
    </location>
</feature>
<dbReference type="SUPFAM" id="SSF88659">
    <property type="entry name" value="Sigma3 and sigma4 domains of RNA polymerase sigma factors"/>
    <property type="match status" value="1"/>
</dbReference>
<dbReference type="InterPro" id="IPR014325">
    <property type="entry name" value="RNA_pol_sigma-E_actinobac"/>
</dbReference>
<dbReference type="AlphaFoldDB" id="A0A8J3QCK2"/>
<evidence type="ECO:0000313" key="9">
    <source>
        <dbReference type="EMBL" id="GIH06966.1"/>
    </source>
</evidence>
<evidence type="ECO:0000256" key="6">
    <source>
        <dbReference type="SAM" id="MobiDB-lite"/>
    </source>
</evidence>
<dbReference type="InterPro" id="IPR013325">
    <property type="entry name" value="RNA_pol_sigma_r2"/>
</dbReference>
<evidence type="ECO:0000259" key="8">
    <source>
        <dbReference type="Pfam" id="PF08281"/>
    </source>
</evidence>
<keyword evidence="5" id="KW-0804">Transcription</keyword>
<reference evidence="9" key="1">
    <citation type="submission" date="2021-01" db="EMBL/GenBank/DDBJ databases">
        <title>Whole genome shotgun sequence of Rhizocola hellebori NBRC 109834.</title>
        <authorList>
            <person name="Komaki H."/>
            <person name="Tamura T."/>
        </authorList>
    </citation>
    <scope>NUCLEOTIDE SEQUENCE</scope>
    <source>
        <strain evidence="9">NBRC 109834</strain>
    </source>
</reference>
<keyword evidence="2" id="KW-0805">Transcription regulation</keyword>
<dbReference type="InterPro" id="IPR007627">
    <property type="entry name" value="RNA_pol_sigma70_r2"/>
</dbReference>
<evidence type="ECO:0000313" key="10">
    <source>
        <dbReference type="Proteomes" id="UP000612899"/>
    </source>
</evidence>
<dbReference type="CDD" id="cd06171">
    <property type="entry name" value="Sigma70_r4"/>
    <property type="match status" value="1"/>
</dbReference>
<dbReference type="InterPro" id="IPR013249">
    <property type="entry name" value="RNA_pol_sigma70_r4_t2"/>
</dbReference>
<evidence type="ECO:0000259" key="7">
    <source>
        <dbReference type="Pfam" id="PF04542"/>
    </source>
</evidence>
<comment type="similarity">
    <text evidence="1">Belongs to the sigma-70 factor family. ECF subfamily.</text>
</comment>
<feature type="domain" description="RNA polymerase sigma-70 region 2" evidence="7">
    <location>
        <begin position="19"/>
        <end position="85"/>
    </location>
</feature>